<dbReference type="InterPro" id="IPR024079">
    <property type="entry name" value="MetalloPept_cat_dom_sf"/>
</dbReference>
<dbReference type="Gene3D" id="3.40.390.10">
    <property type="entry name" value="Collagenase (Catalytic Domain)"/>
    <property type="match status" value="1"/>
</dbReference>
<dbReference type="SUPFAM" id="SSF55486">
    <property type="entry name" value="Metalloproteases ('zincins'), catalytic domain"/>
    <property type="match status" value="1"/>
</dbReference>
<evidence type="ECO:0000313" key="2">
    <source>
        <dbReference type="Proteomes" id="UP000821866"/>
    </source>
</evidence>
<comment type="caution">
    <text evidence="1">The sequence shown here is derived from an EMBL/GenBank/DDBJ whole genome shotgun (WGS) entry which is preliminary data.</text>
</comment>
<dbReference type="GO" id="GO:0004222">
    <property type="term" value="F:metalloendopeptidase activity"/>
    <property type="evidence" value="ECO:0007669"/>
    <property type="project" value="InterPro"/>
</dbReference>
<dbReference type="GO" id="GO:0006508">
    <property type="term" value="P:proteolysis"/>
    <property type="evidence" value="ECO:0007669"/>
    <property type="project" value="InterPro"/>
</dbReference>
<dbReference type="VEuPathDB" id="VectorBase:LOC119186016"/>
<dbReference type="Gene3D" id="1.10.1380.10">
    <property type="entry name" value="Neutral endopeptidase , domain2"/>
    <property type="match status" value="1"/>
</dbReference>
<organism evidence="1 2">
    <name type="scientific">Rhipicephalus microplus</name>
    <name type="common">Cattle tick</name>
    <name type="synonym">Boophilus microplus</name>
    <dbReference type="NCBI Taxonomy" id="6941"/>
    <lineage>
        <taxon>Eukaryota</taxon>
        <taxon>Metazoa</taxon>
        <taxon>Ecdysozoa</taxon>
        <taxon>Arthropoda</taxon>
        <taxon>Chelicerata</taxon>
        <taxon>Arachnida</taxon>
        <taxon>Acari</taxon>
        <taxon>Parasitiformes</taxon>
        <taxon>Ixodida</taxon>
        <taxon>Ixodoidea</taxon>
        <taxon>Ixodidae</taxon>
        <taxon>Rhipicephalinae</taxon>
        <taxon>Rhipicephalus</taxon>
        <taxon>Boophilus</taxon>
    </lineage>
</organism>
<dbReference type="PROSITE" id="PS51885">
    <property type="entry name" value="NEPRILYSIN"/>
    <property type="match status" value="1"/>
</dbReference>
<accession>A0A9J6F1Y5</accession>
<dbReference type="Proteomes" id="UP000821866">
    <property type="component" value="Chromosome 1"/>
</dbReference>
<proteinExistence type="predicted"/>
<sequence>MSVVEYLNHWRCRGSICDVCKEQWGNYFSKYTEGYYGDDAIIYNYVHGTMMIKKLFEDDVIGKAGLQYLVAWSIYRQLAEFTEPYLFRGDRTAEESCFVHVKNVMRLAVLSNYFNTDARGLVKIEDDIRKHNGLVPATLLADALSHTKSLVHIRIGLSSKGTGITGLRYGNVPSCCRYRVAPPYTVEYLKRMAFRIKSSFREALENSTWLTKEARSHLMNKLVQITIQAGSPGDRLYPEFVETFYGQYRLV</sequence>
<dbReference type="VEuPathDB" id="VectorBase:LOC119186396"/>
<reference evidence="1" key="2">
    <citation type="submission" date="2021-09" db="EMBL/GenBank/DDBJ databases">
        <authorList>
            <person name="Jia N."/>
            <person name="Wang J."/>
            <person name="Shi W."/>
            <person name="Du L."/>
            <person name="Sun Y."/>
            <person name="Zhan W."/>
            <person name="Jiang J."/>
            <person name="Wang Q."/>
            <person name="Zhang B."/>
            <person name="Ji P."/>
            <person name="Sakyi L.B."/>
            <person name="Cui X."/>
            <person name="Yuan T."/>
            <person name="Jiang B."/>
            <person name="Yang W."/>
            <person name="Lam T.T.-Y."/>
            <person name="Chang Q."/>
            <person name="Ding S."/>
            <person name="Wang X."/>
            <person name="Zhu J."/>
            <person name="Ruan X."/>
            <person name="Zhao L."/>
            <person name="Wei J."/>
            <person name="Que T."/>
            <person name="Du C."/>
            <person name="Cheng J."/>
            <person name="Dai P."/>
            <person name="Han X."/>
            <person name="Huang E."/>
            <person name="Gao Y."/>
            <person name="Liu J."/>
            <person name="Shao H."/>
            <person name="Ye R."/>
            <person name="Li L."/>
            <person name="Wei W."/>
            <person name="Wang X."/>
            <person name="Wang C."/>
            <person name="Huo Q."/>
            <person name="Li W."/>
            <person name="Guo W."/>
            <person name="Chen H."/>
            <person name="Chen S."/>
            <person name="Zhou L."/>
            <person name="Zhou L."/>
            <person name="Ni X."/>
            <person name="Tian J."/>
            <person name="Zhou Y."/>
            <person name="Sheng Y."/>
            <person name="Liu T."/>
            <person name="Pan Y."/>
            <person name="Xia L."/>
            <person name="Li J."/>
            <person name="Zhao F."/>
            <person name="Cao W."/>
        </authorList>
    </citation>
    <scope>NUCLEOTIDE SEQUENCE</scope>
    <source>
        <strain evidence="1">Rmic-2018</strain>
        <tissue evidence="1">Larvae</tissue>
    </source>
</reference>
<name>A0A9J6F1Y5_RHIMP</name>
<protein>
    <submittedName>
        <fullName evidence="1">Uncharacterized protein</fullName>
    </submittedName>
</protein>
<reference evidence="1" key="1">
    <citation type="journal article" date="2020" name="Cell">
        <title>Large-Scale Comparative Analyses of Tick Genomes Elucidate Their Genetic Diversity and Vector Capacities.</title>
        <authorList>
            <consortium name="Tick Genome and Microbiome Consortium (TIGMIC)"/>
            <person name="Jia N."/>
            <person name="Wang J."/>
            <person name="Shi W."/>
            <person name="Du L."/>
            <person name="Sun Y."/>
            <person name="Zhan W."/>
            <person name="Jiang J.F."/>
            <person name="Wang Q."/>
            <person name="Zhang B."/>
            <person name="Ji P."/>
            <person name="Bell-Sakyi L."/>
            <person name="Cui X.M."/>
            <person name="Yuan T.T."/>
            <person name="Jiang B.G."/>
            <person name="Yang W.F."/>
            <person name="Lam T.T."/>
            <person name="Chang Q.C."/>
            <person name="Ding S.J."/>
            <person name="Wang X.J."/>
            <person name="Zhu J.G."/>
            <person name="Ruan X.D."/>
            <person name="Zhao L."/>
            <person name="Wei J.T."/>
            <person name="Ye R.Z."/>
            <person name="Que T.C."/>
            <person name="Du C.H."/>
            <person name="Zhou Y.H."/>
            <person name="Cheng J.X."/>
            <person name="Dai P.F."/>
            <person name="Guo W.B."/>
            <person name="Han X.H."/>
            <person name="Huang E.J."/>
            <person name="Li L.F."/>
            <person name="Wei W."/>
            <person name="Gao Y.C."/>
            <person name="Liu J.Z."/>
            <person name="Shao H.Z."/>
            <person name="Wang X."/>
            <person name="Wang C.C."/>
            <person name="Yang T.C."/>
            <person name="Huo Q.B."/>
            <person name="Li W."/>
            <person name="Chen H.Y."/>
            <person name="Chen S.E."/>
            <person name="Zhou L.G."/>
            <person name="Ni X.B."/>
            <person name="Tian J.H."/>
            <person name="Sheng Y."/>
            <person name="Liu T."/>
            <person name="Pan Y.S."/>
            <person name="Xia L.Y."/>
            <person name="Li J."/>
            <person name="Zhao F."/>
            <person name="Cao W.C."/>
        </authorList>
    </citation>
    <scope>NUCLEOTIDE SEQUENCE</scope>
    <source>
        <strain evidence="1">Rmic-2018</strain>
    </source>
</reference>
<dbReference type="InterPro" id="IPR000718">
    <property type="entry name" value="Peptidase_M13"/>
</dbReference>
<evidence type="ECO:0000313" key="1">
    <source>
        <dbReference type="EMBL" id="KAH8040476.1"/>
    </source>
</evidence>
<keyword evidence="2" id="KW-1185">Reference proteome</keyword>
<dbReference type="EMBL" id="JABSTU010000001">
    <property type="protein sequence ID" value="KAH8040476.1"/>
    <property type="molecule type" value="Genomic_DNA"/>
</dbReference>
<dbReference type="InterPro" id="IPR042089">
    <property type="entry name" value="Peptidase_M13_dom_2"/>
</dbReference>
<gene>
    <name evidence="1" type="ORF">HPB51_010713</name>
</gene>
<dbReference type="AlphaFoldDB" id="A0A9J6F1Y5"/>